<dbReference type="PANTHER" id="PTHR38460">
    <property type="entry name" value="TAUTOMERASE YOLI-RELATED"/>
    <property type="match status" value="1"/>
</dbReference>
<name>A0A1E7QXK3_9GAMM</name>
<dbReference type="AlphaFoldDB" id="A0A1E7QXK3"/>
<dbReference type="Pfam" id="PF14552">
    <property type="entry name" value="Tautomerase_2"/>
    <property type="match status" value="1"/>
</dbReference>
<dbReference type="OrthoDB" id="9804765at2"/>
<dbReference type="InterPro" id="IPR014347">
    <property type="entry name" value="Tautomerase/MIF_sf"/>
</dbReference>
<dbReference type="EMBL" id="MKKK01000073">
    <property type="protein sequence ID" value="OEY91781.1"/>
    <property type="molecule type" value="Genomic_DNA"/>
</dbReference>
<evidence type="ECO:0000313" key="2">
    <source>
        <dbReference type="Proteomes" id="UP000185895"/>
    </source>
</evidence>
<protein>
    <submittedName>
        <fullName evidence="1">Uncharacterized protein</fullName>
    </submittedName>
</protein>
<evidence type="ECO:0000313" key="1">
    <source>
        <dbReference type="EMBL" id="OEY91781.1"/>
    </source>
</evidence>
<organism evidence="1 2">
    <name type="scientific">Acinetobacter qingfengensis</name>
    <dbReference type="NCBI Taxonomy" id="1262585"/>
    <lineage>
        <taxon>Bacteria</taxon>
        <taxon>Pseudomonadati</taxon>
        <taxon>Pseudomonadota</taxon>
        <taxon>Gammaproteobacteria</taxon>
        <taxon>Moraxellales</taxon>
        <taxon>Moraxellaceae</taxon>
        <taxon>Acinetobacter</taxon>
    </lineage>
</organism>
<dbReference type="SUPFAM" id="SSF55331">
    <property type="entry name" value="Tautomerase/MIF"/>
    <property type="match status" value="1"/>
</dbReference>
<sequence>MPMIRFSTAYTYTAKEKQQISKIVQVCMETYFDTSKNDCFHIFEQLCHEQIIVDPNYWVEAPRTEKFLLLYITSGKPRTADQKLKLMQNVSSQLQHTFNIPDQDIMFVIVSNTAEDWCFGHAKRADLYIQQNL</sequence>
<accession>A0A1E7QXK3</accession>
<dbReference type="PANTHER" id="PTHR38460:SF1">
    <property type="entry name" value="TAUTOMERASE YOLI-RELATED"/>
    <property type="match status" value="1"/>
</dbReference>
<comment type="caution">
    <text evidence="1">The sequence shown here is derived from an EMBL/GenBank/DDBJ whole genome shotgun (WGS) entry which is preliminary data.</text>
</comment>
<keyword evidence="2" id="KW-1185">Reference proteome</keyword>
<gene>
    <name evidence="1" type="ORF">BJI46_06485</name>
</gene>
<dbReference type="RefSeq" id="WP_070070992.1">
    <property type="nucleotide sequence ID" value="NZ_MKKK01000073.1"/>
</dbReference>
<dbReference type="Proteomes" id="UP000185895">
    <property type="component" value="Unassembled WGS sequence"/>
</dbReference>
<dbReference type="STRING" id="1262585.BJI46_06485"/>
<dbReference type="Gene3D" id="3.30.429.10">
    <property type="entry name" value="Macrophage Migration Inhibitory Factor"/>
    <property type="match status" value="1"/>
</dbReference>
<proteinExistence type="predicted"/>
<reference evidence="1 2" key="1">
    <citation type="submission" date="2016-09" db="EMBL/GenBank/DDBJ databases">
        <authorList>
            <person name="Capua I."/>
            <person name="De Benedictis P."/>
            <person name="Joannis T."/>
            <person name="Lombin L.H."/>
            <person name="Cattoli G."/>
        </authorList>
    </citation>
    <scope>NUCLEOTIDE SEQUENCE [LARGE SCALE GENOMIC DNA]</scope>
    <source>
        <strain evidence="1 2">ANC 4671</strain>
    </source>
</reference>
<dbReference type="InterPro" id="IPR037479">
    <property type="entry name" value="Tauto_MSAD"/>
</dbReference>